<accession>A0A6J5KAP3</accession>
<dbReference type="GeneID" id="27798791"/>
<proteinExistence type="predicted"/>
<dbReference type="RefSeq" id="WP_015004051.1">
    <property type="nucleotide sequence ID" value="NZ_CADILN010000007.1"/>
</dbReference>
<dbReference type="AlphaFoldDB" id="A0A6J5KAP3"/>
<protein>
    <submittedName>
        <fullName evidence="1">Uncharacterized protein</fullName>
    </submittedName>
</protein>
<dbReference type="Proteomes" id="UP000494102">
    <property type="component" value="Unassembled WGS sequence"/>
</dbReference>
<organism evidence="1 2">
    <name type="scientific">Paraburkholderia phenoliruptrix</name>
    <dbReference type="NCBI Taxonomy" id="252970"/>
    <lineage>
        <taxon>Bacteria</taxon>
        <taxon>Pseudomonadati</taxon>
        <taxon>Pseudomonadota</taxon>
        <taxon>Betaproteobacteria</taxon>
        <taxon>Burkholderiales</taxon>
        <taxon>Burkholderiaceae</taxon>
        <taxon>Paraburkholderia</taxon>
    </lineage>
</organism>
<sequence length="350" mass="40016">MNIEEALQKANLDIRLRGEDAPHQWFAYAEIEANVLCDQQDLKLNFTFNCDRRIQAYAVYESELVVVTAGLFDFLCRLTDRIVSKGLFRELGCADAPTWTPSLERSDQTPRKIIQDIPFVDGVSEWKHDPERYALFFYLLLTLFRFVVFHEMGHFYHQHGKRSSDSSASMDVDSAQPKLLPENEALDAQAREIVADKFAMDMLTICTEAEIERMKSTPFMAPLEKKLLNSKERRAQFLLQAAYIYFAATDRLPDSVPEDSIKMSHPPAAFRLVTLAAMVTEKLGNKQAHSALAATIVGDALIAVALDRQPDQKWLARMQAPTLVEHYKNLYGRFSFWTKNSPRLMRGKNE</sequence>
<evidence type="ECO:0000313" key="1">
    <source>
        <dbReference type="EMBL" id="CAB4051030.1"/>
    </source>
</evidence>
<name>A0A6J5KAP3_9BURK</name>
<reference evidence="1 2" key="1">
    <citation type="submission" date="2020-04" db="EMBL/GenBank/DDBJ databases">
        <authorList>
            <person name="De Canck E."/>
        </authorList>
    </citation>
    <scope>NUCLEOTIDE SEQUENCE [LARGE SCALE GENOMIC DNA]</scope>
    <source>
        <strain evidence="1 2">LMG 9964</strain>
    </source>
</reference>
<gene>
    <name evidence="1" type="ORF">LMG9964_04698</name>
</gene>
<dbReference type="EMBL" id="CADILN010000007">
    <property type="protein sequence ID" value="CAB4051030.1"/>
    <property type="molecule type" value="Genomic_DNA"/>
</dbReference>
<evidence type="ECO:0000313" key="2">
    <source>
        <dbReference type="Proteomes" id="UP000494102"/>
    </source>
</evidence>